<evidence type="ECO:0000313" key="2">
    <source>
        <dbReference type="EMBL" id="MFC2949747.1"/>
    </source>
</evidence>
<reference evidence="3" key="1">
    <citation type="journal article" date="2019" name="Int. J. Syst. Evol. Microbiol.">
        <title>The Global Catalogue of Microorganisms (GCM) 10K type strain sequencing project: providing services to taxonomists for standard genome sequencing and annotation.</title>
        <authorList>
            <consortium name="The Broad Institute Genomics Platform"/>
            <consortium name="The Broad Institute Genome Sequencing Center for Infectious Disease"/>
            <person name="Wu L."/>
            <person name="Ma J."/>
        </authorList>
    </citation>
    <scope>NUCLEOTIDE SEQUENCE [LARGE SCALE GENOMIC DNA]</scope>
    <source>
        <strain evidence="3">KCTC 13193</strain>
    </source>
</reference>
<dbReference type="RefSeq" id="WP_390307718.1">
    <property type="nucleotide sequence ID" value="NZ_JBHRRZ010000038.1"/>
</dbReference>
<feature type="domain" description="LysM" evidence="1">
    <location>
        <begin position="1"/>
        <end position="46"/>
    </location>
</feature>
<name>A0ABV7A9G6_9BACI</name>
<accession>A0ABV7A9G6</accession>
<gene>
    <name evidence="2" type="ORF">ACFODW_15600</name>
</gene>
<dbReference type="InterPro" id="IPR036365">
    <property type="entry name" value="PGBD-like_sf"/>
</dbReference>
<organism evidence="2 3">
    <name type="scientific">Virgibacillus sediminis</name>
    <dbReference type="NCBI Taxonomy" id="202260"/>
    <lineage>
        <taxon>Bacteria</taxon>
        <taxon>Bacillati</taxon>
        <taxon>Bacillota</taxon>
        <taxon>Bacilli</taxon>
        <taxon>Bacillales</taxon>
        <taxon>Bacillaceae</taxon>
        <taxon>Virgibacillus</taxon>
    </lineage>
</organism>
<dbReference type="InterPro" id="IPR036779">
    <property type="entry name" value="LysM_dom_sf"/>
</dbReference>
<protein>
    <submittedName>
        <fullName evidence="2">LysM peptidoglycan-binding domain-containing protein</fullName>
    </submittedName>
</protein>
<dbReference type="SMART" id="SM00257">
    <property type="entry name" value="LysM"/>
    <property type="match status" value="2"/>
</dbReference>
<comment type="caution">
    <text evidence="2">The sequence shown here is derived from an EMBL/GenBank/DDBJ whole genome shotgun (WGS) entry which is preliminary data.</text>
</comment>
<sequence length="179" mass="19633">MNYIVQPGDSLSSIARNFHTTADILLSLNPQIQNPDLIYPGQVIFIPDNGASELCPVLKQGDRGAPVRRLQYLLAFVGLYTGPIDGIYGPRTQQALLTWQSSIRELEVTGVADEETWASLGAQCEPRPTVTPYIVRPGSSLFQIALWFGTTVEEILQINPQITNPDVIYAGQVINIPPS</sequence>
<dbReference type="Gene3D" id="1.10.101.10">
    <property type="entry name" value="PGBD-like superfamily/PGBD"/>
    <property type="match status" value="1"/>
</dbReference>
<dbReference type="EMBL" id="JBHRRZ010000038">
    <property type="protein sequence ID" value="MFC2949747.1"/>
    <property type="molecule type" value="Genomic_DNA"/>
</dbReference>
<dbReference type="SUPFAM" id="SSF54106">
    <property type="entry name" value="LysM domain"/>
    <property type="match status" value="2"/>
</dbReference>
<dbReference type="InterPro" id="IPR002477">
    <property type="entry name" value="Peptidoglycan-bd-like"/>
</dbReference>
<evidence type="ECO:0000313" key="3">
    <source>
        <dbReference type="Proteomes" id="UP001595387"/>
    </source>
</evidence>
<dbReference type="PANTHER" id="PTHR33734">
    <property type="entry name" value="LYSM DOMAIN-CONTAINING GPI-ANCHORED PROTEIN 2"/>
    <property type="match status" value="1"/>
</dbReference>
<dbReference type="PANTHER" id="PTHR33734:SF22">
    <property type="entry name" value="MEMBRANE-BOUND LYTIC MUREIN TRANSGLYCOSYLASE D"/>
    <property type="match status" value="1"/>
</dbReference>
<dbReference type="InterPro" id="IPR018392">
    <property type="entry name" value="LysM"/>
</dbReference>
<dbReference type="SUPFAM" id="SSF47090">
    <property type="entry name" value="PGBD-like"/>
    <property type="match status" value="1"/>
</dbReference>
<dbReference type="PROSITE" id="PS51782">
    <property type="entry name" value="LYSM"/>
    <property type="match status" value="2"/>
</dbReference>
<dbReference type="Gene3D" id="3.10.350.10">
    <property type="entry name" value="LysM domain"/>
    <property type="match status" value="2"/>
</dbReference>
<dbReference type="Pfam" id="PF01471">
    <property type="entry name" value="PG_binding_1"/>
    <property type="match status" value="1"/>
</dbReference>
<keyword evidence="3" id="KW-1185">Reference proteome</keyword>
<dbReference type="CDD" id="cd00118">
    <property type="entry name" value="LysM"/>
    <property type="match status" value="2"/>
</dbReference>
<feature type="domain" description="LysM" evidence="1">
    <location>
        <begin position="131"/>
        <end position="176"/>
    </location>
</feature>
<dbReference type="Proteomes" id="UP001595387">
    <property type="component" value="Unassembled WGS sequence"/>
</dbReference>
<evidence type="ECO:0000259" key="1">
    <source>
        <dbReference type="PROSITE" id="PS51782"/>
    </source>
</evidence>
<dbReference type="InterPro" id="IPR036366">
    <property type="entry name" value="PGBDSf"/>
</dbReference>
<dbReference type="Pfam" id="PF01476">
    <property type="entry name" value="LysM"/>
    <property type="match status" value="2"/>
</dbReference>
<proteinExistence type="predicted"/>